<dbReference type="AlphaFoldDB" id="A0A6I8T952"/>
<evidence type="ECO:0000313" key="2">
    <source>
        <dbReference type="Proteomes" id="UP000008820"/>
    </source>
</evidence>
<dbReference type="EnsemblMetazoa" id="AAEL004206-RB">
    <property type="protein sequence ID" value="AAEL004206-PB"/>
    <property type="gene ID" value="AAEL004206"/>
</dbReference>
<name>A0A6I8T952_AEDAE</name>
<organism evidence="1 2">
    <name type="scientific">Aedes aegypti</name>
    <name type="common">Yellowfever mosquito</name>
    <name type="synonym">Culex aegypti</name>
    <dbReference type="NCBI Taxonomy" id="7159"/>
    <lineage>
        <taxon>Eukaryota</taxon>
        <taxon>Metazoa</taxon>
        <taxon>Ecdysozoa</taxon>
        <taxon>Arthropoda</taxon>
        <taxon>Hexapoda</taxon>
        <taxon>Insecta</taxon>
        <taxon>Pterygota</taxon>
        <taxon>Neoptera</taxon>
        <taxon>Endopterygota</taxon>
        <taxon>Diptera</taxon>
        <taxon>Nematocera</taxon>
        <taxon>Culicoidea</taxon>
        <taxon>Culicidae</taxon>
        <taxon>Culicinae</taxon>
        <taxon>Aedini</taxon>
        <taxon>Aedes</taxon>
        <taxon>Stegomyia</taxon>
    </lineage>
</organism>
<sequence length="497" mass="56133">MPFSFSMKELGGLFVCTLLVACAFTAPSPCENLEDVRVCNDTQYETYRECVEEVRSLKQKRQIICPQLYSTVLPIETETSGLQQNEPDLSNDIPVDIIEPSIQIIPALQSVVTVKPVESNLLPNSKPMLKSLDRKVIVQTDEEDYEYQVPTNVTTVIRLTNVVNNTNLINVPVNVNNTNVNNIHVYANITESLDESMRDGEPKCCTAVQPKSCHMSTKGYKCKHKKFKTCGSQCTSDIVHVQRRKRCDSQGNCKHKIAYVPQPEKPTCIYIEQWPFVVCGKPANMQVVCDGCYDHYGRGMEGLHGQLPNQCRGCYDDAFDQGPLYRRGPVLRPFYYHEPPCYITGTCPMNYGDCGYGCYGHELVDPAWGAPSPYDPRMDETNMAYLDQDLEISNDTENDWGVPVHKCTVVSDDNTISVQNCTSTVDNQYAAAPSNYPYYKPLREVQKPYTVKQSKQRQQMIEEIEEIDPSSGDGIVVQNSQVSFVDDDDSYYNDYSQ</sequence>
<dbReference type="Proteomes" id="UP000008820">
    <property type="component" value="Chromosome 3"/>
</dbReference>
<keyword evidence="2" id="KW-1185">Reference proteome</keyword>
<evidence type="ECO:0000313" key="1">
    <source>
        <dbReference type="EnsemblMetazoa" id="AAEL004206-PB"/>
    </source>
</evidence>
<accession>A0A6I8T952</accession>
<proteinExistence type="predicted"/>
<reference evidence="1" key="2">
    <citation type="submission" date="2020-05" db="UniProtKB">
        <authorList>
            <consortium name="EnsemblMetazoa"/>
        </authorList>
    </citation>
    <scope>IDENTIFICATION</scope>
    <source>
        <strain evidence="1">LVP_AGWG</strain>
    </source>
</reference>
<gene>
    <name evidence="1" type="primary">5564350</name>
</gene>
<dbReference type="OrthoDB" id="7694007at2759"/>
<reference evidence="1 2" key="1">
    <citation type="submission" date="2017-06" db="EMBL/GenBank/DDBJ databases">
        <title>Aedes aegypti genome working group (AGWG) sequencing and assembly.</title>
        <authorList>
            <consortium name="Aedes aegypti Genome Working Group (AGWG)"/>
            <person name="Matthews B.J."/>
        </authorList>
    </citation>
    <scope>NUCLEOTIDE SEQUENCE [LARGE SCALE GENOMIC DNA]</scope>
    <source>
        <strain evidence="1 2">LVP_AGWG</strain>
    </source>
</reference>
<protein>
    <submittedName>
        <fullName evidence="1">Uncharacterized protein</fullName>
    </submittedName>
</protein>
<dbReference type="InParanoid" id="A0A6I8T952"/>